<reference evidence="3 4" key="1">
    <citation type="journal article" date="2011" name="Proc. Natl. Acad. Sci. U.S.A.">
        <title>Evolutionary erosion of yeast sex chromosomes by mating-type switching accidents.</title>
        <authorList>
            <person name="Gordon J.L."/>
            <person name="Armisen D."/>
            <person name="Proux-Wera E."/>
            <person name="Oheigeartaigh S.S."/>
            <person name="Byrne K.P."/>
            <person name="Wolfe K.H."/>
        </authorList>
    </citation>
    <scope>NUCLEOTIDE SEQUENCE [LARGE SCALE GENOMIC DNA]</scope>
    <source>
        <strain evidence="4">ATCC 10597 / BCRC 20456 / CBS 421 / NBRC 0211 / NRRL Y-12639</strain>
    </source>
</reference>
<evidence type="ECO:0000313" key="3">
    <source>
        <dbReference type="EMBL" id="CCD25097.1"/>
    </source>
</evidence>
<dbReference type="InterPro" id="IPR022210">
    <property type="entry name" value="TF_GCR1-like"/>
</dbReference>
<dbReference type="Pfam" id="PF12550">
    <property type="entry name" value="GCR1_C"/>
    <property type="match status" value="1"/>
</dbReference>
<dbReference type="HOGENOM" id="CLU_004933_0_0_1"/>
<dbReference type="PANTHER" id="PTHR37784">
    <property type="entry name" value="PROTEIN MSN1"/>
    <property type="match status" value="1"/>
</dbReference>
<dbReference type="GO" id="GO:0000981">
    <property type="term" value="F:DNA-binding transcription factor activity, RNA polymerase II-specific"/>
    <property type="evidence" value="ECO:0007669"/>
    <property type="project" value="TreeGrafter"/>
</dbReference>
<gene>
    <name evidence="3" type="primary">NDAI0E02800</name>
    <name evidence="3" type="ordered locus">NDAI_0E02800</name>
</gene>
<feature type="region of interest" description="Disordered" evidence="1">
    <location>
        <begin position="425"/>
        <end position="519"/>
    </location>
</feature>
<dbReference type="STRING" id="1071378.G0WBH7"/>
<dbReference type="OMA" id="TIWDLYT"/>
<dbReference type="GO" id="GO:0000978">
    <property type="term" value="F:RNA polymerase II cis-regulatory region sequence-specific DNA binding"/>
    <property type="evidence" value="ECO:0007669"/>
    <property type="project" value="TreeGrafter"/>
</dbReference>
<evidence type="ECO:0000256" key="1">
    <source>
        <dbReference type="SAM" id="MobiDB-lite"/>
    </source>
</evidence>
<dbReference type="Proteomes" id="UP000000689">
    <property type="component" value="Chromosome 5"/>
</dbReference>
<proteinExistence type="predicted"/>
<feature type="compositionally biased region" description="Polar residues" evidence="1">
    <location>
        <begin position="1415"/>
        <end position="1426"/>
    </location>
</feature>
<feature type="domain" description="Transcription activator GCR1-like" evidence="2">
    <location>
        <begin position="897"/>
        <end position="963"/>
    </location>
</feature>
<dbReference type="GO" id="GO:0060963">
    <property type="term" value="P:positive regulation of ribosomal protein gene transcription by RNA polymerase II"/>
    <property type="evidence" value="ECO:0007669"/>
    <property type="project" value="TreeGrafter"/>
</dbReference>
<dbReference type="InterPro" id="IPR052146">
    <property type="entry name" value="HOT1"/>
</dbReference>
<feature type="compositionally biased region" description="Polar residues" evidence="1">
    <location>
        <begin position="565"/>
        <end position="577"/>
    </location>
</feature>
<feature type="compositionally biased region" description="Polar residues" evidence="1">
    <location>
        <begin position="1369"/>
        <end position="1399"/>
    </location>
</feature>
<accession>G0WBH7</accession>
<feature type="region of interest" description="Disordered" evidence="1">
    <location>
        <begin position="1186"/>
        <end position="1226"/>
    </location>
</feature>
<feature type="compositionally biased region" description="Basic and acidic residues" evidence="1">
    <location>
        <begin position="727"/>
        <end position="801"/>
    </location>
</feature>
<feature type="region of interest" description="Disordered" evidence="1">
    <location>
        <begin position="1059"/>
        <end position="1088"/>
    </location>
</feature>
<feature type="compositionally biased region" description="Low complexity" evidence="1">
    <location>
        <begin position="582"/>
        <end position="601"/>
    </location>
</feature>
<dbReference type="EMBL" id="HE580271">
    <property type="protein sequence ID" value="CCD25097.1"/>
    <property type="molecule type" value="Genomic_DNA"/>
</dbReference>
<sequence length="1426" mass="159438">MNLINQLTSTQSPSRINQLNGFQRPRATTSPFNVLQSPYNLNTNRLKHLLSQQEQQSSITSSNTTSNFYAITQFILQLYFKVDINSLASLRLIDLIVDQTYSDSLTLRKLNDGDAYQYFNTISRDPDISKCPIFALAIYFIIRWSHPNPPITIFNYFNIPLLDPNFILLDSNPLLYMQNEDVLNGINNSNIRIPRAELFEPSRDLIDIVFPWLPSLRQDMLQIDRTNYKLHSLCELFEFMGKVVIQDLRYLNQHSLLLPNILSFIAKFIPELFQMDQFKNIEAYNTTNNNMVNGNINIEPWLSSNTTYDPSIRNNTSRSQFTNVYNNTISYNADPALTAISSSIDNNFNNSNTTYQIPEEIESRFLELSKKLTVENIRLSQQVTQLKTDLSSVTTMCNEILKLQKAMATNPNTIRTDAVTDSVTGVTPITVPDSSAMEKPTPKIPQGAPIKPTFKSPPIISPAANLSDKIQKRELPPISPNDHLDQMSPYSPQSPGIIGSPYSRKRYRLDDKPTPSQTALDSLLSTSIQSPHIQVDPLIAAKTANATTTKITKSKTKKPKNAPTLNQIRKNQFNSPVTFAMADSTSTSSSNSSITNRDSASVPTQSKKDKEAVLVVDSPQPKVTNTIKKTPLVPMRKVLERPLLVRNDSTTSMPMSPSEQPAAKVIDARAPASAIEPFSPKTLVKELDKRNMTKKADYNGKSTNEDIRVGEDENTIKGILDKDVSETAENKKTEKNNELRENINKIEKDSKDKDDHEHKEDNKDKDEDKDRDEDKDKKTKTNIDNGSDKIKSTPSEVKEDTPVLSIPLQPVTKSVSSIPLIKRSSALPHLTNINRALQNFPNMASLGTFINNLSASNLTPSDISSLSHKASTPQIGKRQSTTPASRTGQGPNDNIKYKLSRENKTIWDLYTEWYIGLNGKPSIKKLIEKYGWRRWKVTEDSHFFPTRRIIMDYIETECDRGIKLGRFTKPDQPREEIRKIIVSDLEKFRINNGLTLNSLSLYFRNLTKHNEEICVFENFKSWSVGSMTEEEKVKYCKRQHLSNAALAAQEAARQAKLARKKEKQGTARSSKSTTANIQDSLSKLNEPNEIDKNVNLVLESPKRTVEHQDDTSTQTNLKRINQLQSNSGIVNDLKRHQDAEIRSNTTLNTLPPKTDLPTQATQRFIQASQINDIQESVAKLNANLSKPVSTTKSSIQTTAQLQNEGRSSVTKGTDKHSNTNDKVSPKALQKEVANCDNDIRLDKLPATQATECKLPELPKSPEDLNNVTHPTTTTIKTTADNSVRTNTNNDLMNTNSLSKPISEGTIVETKAIPNKSPTEIILNFKKEIVAEHGYSPSTKPIPGIITDSANVINSDTEESAVESQKLDSPVSTGKPNDATTELIAVTTTNSDSKSATPRSTMEKLALQTDSEPKHTSGTPGHTSSIV</sequence>
<dbReference type="PANTHER" id="PTHR37784:SF1">
    <property type="entry name" value="GLYCOLYTIC GENES TRANSCRIPTIONAL ACTIVATOR GCR1"/>
    <property type="match status" value="1"/>
</dbReference>
<name>G0WBH7_NAUDC</name>
<feature type="compositionally biased region" description="Polar residues" evidence="1">
    <location>
        <begin position="861"/>
        <end position="892"/>
    </location>
</feature>
<dbReference type="eggNOG" id="ENOG502QTWE">
    <property type="taxonomic scope" value="Eukaryota"/>
</dbReference>
<feature type="region of interest" description="Disordered" evidence="1">
    <location>
        <begin position="1355"/>
        <end position="1426"/>
    </location>
</feature>
<dbReference type="GeneID" id="11498675"/>
<feature type="region of interest" description="Disordered" evidence="1">
    <location>
        <begin position="548"/>
        <end position="611"/>
    </location>
</feature>
<organism evidence="3 4">
    <name type="scientific">Naumovozyma dairenensis (strain ATCC 10597 / BCRC 20456 / CBS 421 / NBRC 0211 / NRRL Y-12639)</name>
    <name type="common">Saccharomyces dairenensis</name>
    <dbReference type="NCBI Taxonomy" id="1071378"/>
    <lineage>
        <taxon>Eukaryota</taxon>
        <taxon>Fungi</taxon>
        <taxon>Dikarya</taxon>
        <taxon>Ascomycota</taxon>
        <taxon>Saccharomycotina</taxon>
        <taxon>Saccharomycetes</taxon>
        <taxon>Saccharomycetales</taxon>
        <taxon>Saccharomycetaceae</taxon>
        <taxon>Naumovozyma</taxon>
    </lineage>
</organism>
<evidence type="ECO:0000259" key="2">
    <source>
        <dbReference type="Pfam" id="PF12550"/>
    </source>
</evidence>
<feature type="compositionally biased region" description="Polar residues" evidence="1">
    <location>
        <begin position="1186"/>
        <end position="1211"/>
    </location>
</feature>
<dbReference type="KEGG" id="ndi:NDAI_0E02800"/>
<feature type="region of interest" description="Disordered" evidence="1">
    <location>
        <begin position="727"/>
        <end position="804"/>
    </location>
</feature>
<feature type="compositionally biased region" description="Polar residues" evidence="1">
    <location>
        <begin position="1066"/>
        <end position="1085"/>
    </location>
</feature>
<protein>
    <recommendedName>
        <fullName evidence="2">Transcription activator GCR1-like domain-containing protein</fullName>
    </recommendedName>
</protein>
<keyword evidence="4" id="KW-1185">Reference proteome</keyword>
<feature type="region of interest" description="Disordered" evidence="1">
    <location>
        <begin position="861"/>
        <end position="895"/>
    </location>
</feature>
<dbReference type="OrthoDB" id="428577at2759"/>
<evidence type="ECO:0000313" key="4">
    <source>
        <dbReference type="Proteomes" id="UP000000689"/>
    </source>
</evidence>
<dbReference type="RefSeq" id="XP_003670340.1">
    <property type="nucleotide sequence ID" value="XM_003670292.1"/>
</dbReference>